<sequence>MTNPFRLRWLQGWNFQVVLMEGHVQVEANGFGIRLRTAVLPGESPQSAADRLVLSEDRRRRALHHAWLRGQELTQPADRPTSSPQTRSSETLVSLVVVGQDSSKVAA</sequence>
<feature type="compositionally biased region" description="Polar residues" evidence="1">
    <location>
        <begin position="80"/>
        <end position="92"/>
    </location>
</feature>
<evidence type="ECO:0000313" key="2">
    <source>
        <dbReference type="EMBL" id="CAE07586.1"/>
    </source>
</evidence>
<dbReference type="EMBL" id="BX569692">
    <property type="protein sequence ID" value="CAE07586.1"/>
    <property type="molecule type" value="Genomic_DNA"/>
</dbReference>
<name>Q7U7B4_PARMW</name>
<accession>Q7U7B4</accession>
<dbReference type="AlphaFoldDB" id="Q7U7B4"/>
<proteinExistence type="predicted"/>
<evidence type="ECO:0008006" key="4">
    <source>
        <dbReference type="Google" id="ProtNLM"/>
    </source>
</evidence>
<protein>
    <recommendedName>
        <fullName evidence="4">Copper-binding protein</fullName>
    </recommendedName>
</protein>
<dbReference type="eggNOG" id="ENOG50322XU">
    <property type="taxonomic scope" value="Bacteria"/>
</dbReference>
<gene>
    <name evidence="2" type="ordered locus">SYNW1071</name>
</gene>
<dbReference type="HOGENOM" id="CLU_2358690_0_0_3"/>
<keyword evidence="3" id="KW-1185">Reference proteome</keyword>
<reference evidence="2 3" key="1">
    <citation type="journal article" date="2003" name="Nature">
        <title>The genome of a motile marine Synechococcus.</title>
        <authorList>
            <person name="Palenik B."/>
            <person name="Brahamsha B."/>
            <person name="Larimer F."/>
            <person name="Land M."/>
            <person name="Hauser L."/>
            <person name="Chain P."/>
            <person name="Lamerdin J."/>
            <person name="Regala W."/>
            <person name="Allen E.A."/>
            <person name="McCarren J."/>
            <person name="Paulsen I."/>
            <person name="Dufresne A."/>
            <person name="Partensky F."/>
            <person name="Webb E."/>
            <person name="Waterbury J."/>
        </authorList>
    </citation>
    <scope>NUCLEOTIDE SEQUENCE [LARGE SCALE GENOMIC DNA]</scope>
    <source>
        <strain evidence="2 3">WH8102</strain>
    </source>
</reference>
<dbReference type="KEGG" id="syw:SYNW1071"/>
<feature type="region of interest" description="Disordered" evidence="1">
    <location>
        <begin position="66"/>
        <end position="92"/>
    </location>
</feature>
<organism evidence="2 3">
    <name type="scientific">Parasynechococcus marenigrum (strain WH8102)</name>
    <dbReference type="NCBI Taxonomy" id="84588"/>
    <lineage>
        <taxon>Bacteria</taxon>
        <taxon>Bacillati</taxon>
        <taxon>Cyanobacteriota</taxon>
        <taxon>Cyanophyceae</taxon>
        <taxon>Synechococcales</taxon>
        <taxon>Prochlorococcaceae</taxon>
        <taxon>Parasynechococcus</taxon>
        <taxon>Parasynechococcus marenigrum</taxon>
    </lineage>
</organism>
<evidence type="ECO:0000256" key="1">
    <source>
        <dbReference type="SAM" id="MobiDB-lite"/>
    </source>
</evidence>
<evidence type="ECO:0000313" key="3">
    <source>
        <dbReference type="Proteomes" id="UP000001422"/>
    </source>
</evidence>
<dbReference type="RefSeq" id="WP_011127936.1">
    <property type="nucleotide sequence ID" value="NC_005070.1"/>
</dbReference>
<dbReference type="Proteomes" id="UP000001422">
    <property type="component" value="Chromosome"/>
</dbReference>